<sequence>MVVVTKKKGESKDSLFRKFSRAFMDEDIVNTLKKKQFYKKPSLIRKEEEKERLKKRHQKRFYRRIKYD</sequence>
<evidence type="ECO:0000313" key="6">
    <source>
        <dbReference type="EMBL" id="PIP14635.1"/>
    </source>
</evidence>
<evidence type="ECO:0000256" key="1">
    <source>
        <dbReference type="ARBA" id="ARBA00006640"/>
    </source>
</evidence>
<evidence type="ECO:0000256" key="2">
    <source>
        <dbReference type="ARBA" id="ARBA00022980"/>
    </source>
</evidence>
<keyword evidence="2 5" id="KW-0689">Ribosomal protein</keyword>
<dbReference type="InterPro" id="IPR038380">
    <property type="entry name" value="Ribosomal_bS21_sf"/>
</dbReference>
<evidence type="ECO:0000256" key="4">
    <source>
        <dbReference type="ARBA" id="ARBA00035135"/>
    </source>
</evidence>
<organism evidence="6 7">
    <name type="scientific">Candidatus Roizmanbacteria bacterium CG23_combo_of_CG06-09_8_20_14_all_35_49</name>
    <dbReference type="NCBI Taxonomy" id="1974863"/>
    <lineage>
        <taxon>Bacteria</taxon>
        <taxon>Candidatus Roizmaniibacteriota</taxon>
    </lineage>
</organism>
<dbReference type="AlphaFoldDB" id="A0A2G9Y5X1"/>
<proteinExistence type="inferred from homology"/>
<dbReference type="NCBIfam" id="TIGR00030">
    <property type="entry name" value="S21p"/>
    <property type="match status" value="1"/>
</dbReference>
<dbReference type="EMBL" id="PCRE01000058">
    <property type="protein sequence ID" value="PIP14635.1"/>
    <property type="molecule type" value="Genomic_DNA"/>
</dbReference>
<dbReference type="Pfam" id="PF01165">
    <property type="entry name" value="Ribosomal_S21"/>
    <property type="match status" value="1"/>
</dbReference>
<dbReference type="GO" id="GO:0005840">
    <property type="term" value="C:ribosome"/>
    <property type="evidence" value="ECO:0007669"/>
    <property type="project" value="UniProtKB-KW"/>
</dbReference>
<dbReference type="InterPro" id="IPR001911">
    <property type="entry name" value="Ribosomal_bS21"/>
</dbReference>
<dbReference type="GO" id="GO:0006412">
    <property type="term" value="P:translation"/>
    <property type="evidence" value="ECO:0007669"/>
    <property type="project" value="UniProtKB-UniRule"/>
</dbReference>
<keyword evidence="3 5" id="KW-0687">Ribonucleoprotein</keyword>
<accession>A0A2G9Y5X1</accession>
<comment type="caution">
    <text evidence="6">The sequence shown here is derived from an EMBL/GenBank/DDBJ whole genome shotgun (WGS) entry which is preliminary data.</text>
</comment>
<dbReference type="Proteomes" id="UP000231025">
    <property type="component" value="Unassembled WGS sequence"/>
</dbReference>
<dbReference type="GO" id="GO:0003735">
    <property type="term" value="F:structural constituent of ribosome"/>
    <property type="evidence" value="ECO:0007669"/>
    <property type="project" value="InterPro"/>
</dbReference>
<evidence type="ECO:0000256" key="3">
    <source>
        <dbReference type="ARBA" id="ARBA00023274"/>
    </source>
</evidence>
<dbReference type="GO" id="GO:1990904">
    <property type="term" value="C:ribonucleoprotein complex"/>
    <property type="evidence" value="ECO:0007669"/>
    <property type="project" value="UniProtKB-KW"/>
</dbReference>
<reference evidence="6 7" key="1">
    <citation type="submission" date="2017-09" db="EMBL/GenBank/DDBJ databases">
        <title>Depth-based differentiation of microbial function through sediment-hosted aquifers and enrichment of novel symbionts in the deep terrestrial subsurface.</title>
        <authorList>
            <person name="Probst A.J."/>
            <person name="Ladd B."/>
            <person name="Jarett J.K."/>
            <person name="Geller-Mcgrath D.E."/>
            <person name="Sieber C.M."/>
            <person name="Emerson J.B."/>
            <person name="Anantharaman K."/>
            <person name="Thomas B.C."/>
            <person name="Malmstrom R."/>
            <person name="Stieglmeier M."/>
            <person name="Klingl A."/>
            <person name="Woyke T."/>
            <person name="Ryan C.M."/>
            <person name="Banfield J.F."/>
        </authorList>
    </citation>
    <scope>NUCLEOTIDE SEQUENCE [LARGE SCALE GENOMIC DNA]</scope>
    <source>
        <strain evidence="6">CG23_combo_of_CG06-09_8_20_14_all_35_49</strain>
    </source>
</reference>
<evidence type="ECO:0000256" key="5">
    <source>
        <dbReference type="HAMAP-Rule" id="MF_00358"/>
    </source>
</evidence>
<gene>
    <name evidence="5 6" type="primary">rpsU</name>
    <name evidence="6" type="ORF">COX47_04150</name>
</gene>
<evidence type="ECO:0000313" key="7">
    <source>
        <dbReference type="Proteomes" id="UP000231025"/>
    </source>
</evidence>
<dbReference type="HAMAP" id="MF_00358">
    <property type="entry name" value="Ribosomal_bS21"/>
    <property type="match status" value="1"/>
</dbReference>
<dbReference type="Gene3D" id="1.20.5.1150">
    <property type="entry name" value="Ribosomal protein S8"/>
    <property type="match status" value="1"/>
</dbReference>
<comment type="similarity">
    <text evidence="1 5">Belongs to the bacterial ribosomal protein bS21 family.</text>
</comment>
<protein>
    <recommendedName>
        <fullName evidence="4 5">Small ribosomal subunit protein bS21</fullName>
    </recommendedName>
</protein>
<name>A0A2G9Y5X1_9BACT</name>